<keyword evidence="4" id="KW-1185">Reference proteome</keyword>
<evidence type="ECO:0000313" key="2">
    <source>
        <dbReference type="EMBL" id="MBB2164542.1"/>
    </source>
</evidence>
<organism evidence="2 5">
    <name type="scientific">Gluconacetobacter dulcium</name>
    <dbReference type="NCBI Taxonomy" id="2729096"/>
    <lineage>
        <taxon>Bacteria</taxon>
        <taxon>Pseudomonadati</taxon>
        <taxon>Pseudomonadota</taxon>
        <taxon>Alphaproteobacteria</taxon>
        <taxon>Acetobacterales</taxon>
        <taxon>Acetobacteraceae</taxon>
        <taxon>Gluconacetobacter</taxon>
    </lineage>
</organism>
<name>A0A7W4IKJ9_9PROT</name>
<keyword evidence="1" id="KW-0812">Transmembrane</keyword>
<feature type="transmembrane region" description="Helical" evidence="1">
    <location>
        <begin position="17"/>
        <end position="41"/>
    </location>
</feature>
<evidence type="ECO:0000313" key="3">
    <source>
        <dbReference type="EMBL" id="MBB2193691.1"/>
    </source>
</evidence>
<reference evidence="4 5" key="1">
    <citation type="submission" date="2020-04" db="EMBL/GenBank/DDBJ databases">
        <title>Description of novel Gluconacetobacter.</title>
        <authorList>
            <person name="Sombolestani A."/>
        </authorList>
    </citation>
    <scope>NUCLEOTIDE SEQUENCE [LARGE SCALE GENOMIC DNA]</scope>
    <source>
        <strain evidence="3 4">LMG 1728</strain>
        <strain evidence="2 5">LMG 1731</strain>
    </source>
</reference>
<evidence type="ECO:0000313" key="4">
    <source>
        <dbReference type="Proteomes" id="UP000540490"/>
    </source>
</evidence>
<keyword evidence="1" id="KW-1133">Transmembrane helix</keyword>
<dbReference type="EMBL" id="JABEQO010000008">
    <property type="protein sequence ID" value="MBB2164542.1"/>
    <property type="molecule type" value="Genomic_DNA"/>
</dbReference>
<evidence type="ECO:0000256" key="1">
    <source>
        <dbReference type="SAM" id="Phobius"/>
    </source>
</evidence>
<comment type="caution">
    <text evidence="2">The sequence shown here is derived from an EMBL/GenBank/DDBJ whole genome shotgun (WGS) entry which is preliminary data.</text>
</comment>
<proteinExistence type="predicted"/>
<dbReference type="RefSeq" id="WP_182973654.1">
    <property type="nucleotide sequence ID" value="NZ_JABEQN010000008.1"/>
</dbReference>
<gene>
    <name evidence="3" type="ORF">HLH25_08550</name>
    <name evidence="2" type="ORF">HLH26_08305</name>
</gene>
<dbReference type="EMBL" id="JABEQN010000008">
    <property type="protein sequence ID" value="MBB2193691.1"/>
    <property type="molecule type" value="Genomic_DNA"/>
</dbReference>
<accession>A0A7W4IKJ9</accession>
<evidence type="ECO:0000313" key="5">
    <source>
        <dbReference type="Proteomes" id="UP000561077"/>
    </source>
</evidence>
<sequence>MADHRKTPTRLTDTFEAIALIGSSVVIALTAWLIIAAPAFLAGIPSDLDHRHPVQVAAR</sequence>
<dbReference type="AlphaFoldDB" id="A0A7W4IKJ9"/>
<keyword evidence="1" id="KW-0472">Membrane</keyword>
<dbReference type="Proteomes" id="UP000561077">
    <property type="component" value="Unassembled WGS sequence"/>
</dbReference>
<dbReference type="Proteomes" id="UP000540490">
    <property type="component" value="Unassembled WGS sequence"/>
</dbReference>
<protein>
    <submittedName>
        <fullName evidence="2">Uncharacterized protein</fullName>
    </submittedName>
</protein>